<reference evidence="1" key="1">
    <citation type="submission" date="2024-07" db="EMBL/GenBank/DDBJ databases">
        <authorList>
            <person name="Yu S.T."/>
        </authorList>
    </citation>
    <scope>NUCLEOTIDE SEQUENCE</scope>
    <source>
        <strain evidence="1">R41</strain>
    </source>
</reference>
<dbReference type="AlphaFoldDB" id="A0AB39RTP9"/>
<accession>A0AB39RTP9</accession>
<proteinExistence type="predicted"/>
<dbReference type="EMBL" id="CP163443">
    <property type="protein sequence ID" value="XDQ58064.1"/>
    <property type="molecule type" value="Genomic_DNA"/>
</dbReference>
<sequence length="63" mass="7151">MPHQYTIHRVAHRLVQRYIRAIAANSSHRYIPLATGPFGVLDESRRLDAQQAPPPNEAVLRHG</sequence>
<name>A0AB39RTP9_9ACTN</name>
<organism evidence="1">
    <name type="scientific">Streptomyces sp. R41</name>
    <dbReference type="NCBI Taxonomy" id="3238632"/>
    <lineage>
        <taxon>Bacteria</taxon>
        <taxon>Bacillati</taxon>
        <taxon>Actinomycetota</taxon>
        <taxon>Actinomycetes</taxon>
        <taxon>Kitasatosporales</taxon>
        <taxon>Streptomycetaceae</taxon>
        <taxon>Streptomyces</taxon>
    </lineage>
</organism>
<evidence type="ECO:0000313" key="1">
    <source>
        <dbReference type="EMBL" id="XDQ58064.1"/>
    </source>
</evidence>
<gene>
    <name evidence="1" type="ORF">AB5J53_43675</name>
</gene>
<dbReference type="RefSeq" id="WP_369251123.1">
    <property type="nucleotide sequence ID" value="NZ_CP163443.1"/>
</dbReference>
<protein>
    <submittedName>
        <fullName evidence="1">Uncharacterized protein</fullName>
    </submittedName>
</protein>